<dbReference type="Proteomes" id="UP001237642">
    <property type="component" value="Unassembled WGS sequence"/>
</dbReference>
<dbReference type="PANTHER" id="PTHR15092:SF22">
    <property type="entry name" value="POLY(A)-SPECIFIC RIBONUCLEASE PNLDC1"/>
    <property type="match status" value="1"/>
</dbReference>
<dbReference type="InterPro" id="IPR051181">
    <property type="entry name" value="CAF1_poly(A)_ribonucleases"/>
</dbReference>
<evidence type="ECO:0000313" key="4">
    <source>
        <dbReference type="EMBL" id="KAK1397147.1"/>
    </source>
</evidence>
<comment type="similarity">
    <text evidence="2">Belongs to the CAF1 family.</text>
</comment>
<reference evidence="4" key="1">
    <citation type="submission" date="2023-02" db="EMBL/GenBank/DDBJ databases">
        <title>Genome of toxic invasive species Heracleum sosnowskyi carries increased number of genes despite the absence of recent whole-genome duplications.</title>
        <authorList>
            <person name="Schelkunov M."/>
            <person name="Shtratnikova V."/>
            <person name="Makarenko M."/>
            <person name="Klepikova A."/>
            <person name="Omelchenko D."/>
            <person name="Novikova G."/>
            <person name="Obukhova E."/>
            <person name="Bogdanov V."/>
            <person name="Penin A."/>
            <person name="Logacheva M."/>
        </authorList>
    </citation>
    <scope>NUCLEOTIDE SEQUENCE</scope>
    <source>
        <strain evidence="4">Hsosn_3</strain>
        <tissue evidence="4">Leaf</tissue>
    </source>
</reference>
<dbReference type="AlphaFoldDB" id="A0AAD8J3R7"/>
<name>A0AAD8J3R7_9APIA</name>
<dbReference type="InterPro" id="IPR006941">
    <property type="entry name" value="RNase_CAF1"/>
</dbReference>
<evidence type="ECO:0000313" key="5">
    <source>
        <dbReference type="Proteomes" id="UP001237642"/>
    </source>
</evidence>
<protein>
    <submittedName>
        <fullName evidence="4">Ribonuclease CAF1</fullName>
    </submittedName>
</protein>
<proteinExistence type="inferred from homology"/>
<gene>
    <name evidence="4" type="ORF">POM88_007010</name>
</gene>
<dbReference type="Pfam" id="PF04857">
    <property type="entry name" value="CAF1"/>
    <property type="match status" value="1"/>
</dbReference>
<accession>A0AAD8J3R7</accession>
<comment type="caution">
    <text evidence="4">The sequence shown here is derived from an EMBL/GenBank/DDBJ whole genome shotgun (WGS) entry which is preliminary data.</text>
</comment>
<evidence type="ECO:0000256" key="2">
    <source>
        <dbReference type="ARBA" id="ARBA00008372"/>
    </source>
</evidence>
<dbReference type="GO" id="GO:0003723">
    <property type="term" value="F:RNA binding"/>
    <property type="evidence" value="ECO:0007669"/>
    <property type="project" value="TreeGrafter"/>
</dbReference>
<dbReference type="Gene3D" id="3.30.420.10">
    <property type="entry name" value="Ribonuclease H-like superfamily/Ribonuclease H"/>
    <property type="match status" value="2"/>
</dbReference>
<organism evidence="4 5">
    <name type="scientific">Heracleum sosnowskyi</name>
    <dbReference type="NCBI Taxonomy" id="360622"/>
    <lineage>
        <taxon>Eukaryota</taxon>
        <taxon>Viridiplantae</taxon>
        <taxon>Streptophyta</taxon>
        <taxon>Embryophyta</taxon>
        <taxon>Tracheophyta</taxon>
        <taxon>Spermatophyta</taxon>
        <taxon>Magnoliopsida</taxon>
        <taxon>eudicotyledons</taxon>
        <taxon>Gunneridae</taxon>
        <taxon>Pentapetalae</taxon>
        <taxon>asterids</taxon>
        <taxon>campanulids</taxon>
        <taxon>Apiales</taxon>
        <taxon>Apiaceae</taxon>
        <taxon>Apioideae</taxon>
        <taxon>apioid superclade</taxon>
        <taxon>Tordylieae</taxon>
        <taxon>Tordyliinae</taxon>
        <taxon>Heracleum</taxon>
    </lineage>
</organism>
<reference evidence="4" key="2">
    <citation type="submission" date="2023-05" db="EMBL/GenBank/DDBJ databases">
        <authorList>
            <person name="Schelkunov M.I."/>
        </authorList>
    </citation>
    <scope>NUCLEOTIDE SEQUENCE</scope>
    <source>
        <strain evidence="4">Hsosn_3</strain>
        <tissue evidence="4">Leaf</tissue>
    </source>
</reference>
<dbReference type="SUPFAM" id="SSF53098">
    <property type="entry name" value="Ribonuclease H-like"/>
    <property type="match status" value="1"/>
</dbReference>
<dbReference type="EMBL" id="JAUIZM010000002">
    <property type="protein sequence ID" value="KAK1397147.1"/>
    <property type="molecule type" value="Genomic_DNA"/>
</dbReference>
<dbReference type="InterPro" id="IPR036397">
    <property type="entry name" value="RNaseH_sf"/>
</dbReference>
<dbReference type="InterPro" id="IPR012337">
    <property type="entry name" value="RNaseH-like_sf"/>
</dbReference>
<evidence type="ECO:0000256" key="1">
    <source>
        <dbReference type="ARBA" id="ARBA00001968"/>
    </source>
</evidence>
<dbReference type="GO" id="GO:0000175">
    <property type="term" value="F:3'-5'-RNA exonuclease activity"/>
    <property type="evidence" value="ECO:0007669"/>
    <property type="project" value="TreeGrafter"/>
</dbReference>
<comment type="cofactor">
    <cofactor evidence="1">
        <name>a divalent metal cation</name>
        <dbReference type="ChEBI" id="CHEBI:60240"/>
    </cofactor>
</comment>
<dbReference type="PROSITE" id="PS51257">
    <property type="entry name" value="PROKAR_LIPOPROTEIN"/>
    <property type="match status" value="1"/>
</dbReference>
<dbReference type="PANTHER" id="PTHR15092">
    <property type="entry name" value="POLY A -SPECIFIC RIBONUCLEASE/TARGET OF EGR1, MEMBER 1"/>
    <property type="match status" value="1"/>
</dbReference>
<sequence length="728" mass="81840">MTKKKQLWSLRPLSQTLTLIYRTFSSSSSSSSSCASTSTSNSSFSIKNVTKSNFDSALVGLRQHIRGADFVAIDLEMTGITSAPWRESFELDRFDIRYLKVKDSADKFAVVQLGVCPFRWDPSVSSFVAHPHNFYVFPRQELPISSPYEFMCQTASLDFLAKYQFDFNTCINEGISYLSRGQEEEARRLFTNLYDNEFLESHSSFKDIKDKGIFRMADVLFTERMKSKISEWRNGLLQVRNGDHESQDSTKESVKQFETIFYMMRPAVKLHGFTSRQLRLIQLVTKNHFKDLAYICVSGDGTSLQQLLVYTDSINDKDLLMTEVKGSLHKDTELKIKNAVGLRHVIDLLSSEKKLIVGHNCFLDLAHLYSKFIAPLPSTGEDYISSIAKHFPHIIDTKLLLNNNDVFQVLKRKRSTSLAKAFAFLCPEIVSGVKASRSAFKPCIKVEVQVDDTRSSNWNSGAKHEAGYDAFMTGCVFAQACSHLGINFESRITSSNLALEEKLQGCINTLYLSWINGDIIDLMTGIRTVESSDSSDYKYRHSKILFSNIVLLWGFPSKLKAAEIKECILKVFGQSSVTSIYHLDETAVFVQFIKAELVSDFLDLKATLERNNDPISVLHPLSKILDGGCTCAANYEVYKEICESPISEMLFADQAEAIGIKWKTKMFAPKPEEPHQETSGPEDGQITGSNPPSSKEFEKLVSVLDGLSSRRIASNGLEDSLAQAQIGR</sequence>
<keyword evidence="5" id="KW-1185">Reference proteome</keyword>
<evidence type="ECO:0000256" key="3">
    <source>
        <dbReference type="SAM" id="MobiDB-lite"/>
    </source>
</evidence>
<feature type="region of interest" description="Disordered" evidence="3">
    <location>
        <begin position="669"/>
        <end position="695"/>
    </location>
</feature>